<accession>A0A9W7L9L6</accession>
<evidence type="ECO:0000256" key="1">
    <source>
        <dbReference type="ARBA" id="ARBA00004123"/>
    </source>
</evidence>
<dbReference type="GO" id="GO:0000398">
    <property type="term" value="P:mRNA splicing, via spliceosome"/>
    <property type="evidence" value="ECO:0007669"/>
    <property type="project" value="UniProtKB-UniRule"/>
</dbReference>
<protein>
    <recommendedName>
        <fullName evidence="7">Pre-mRNA-splicing factor 38</fullName>
    </recommendedName>
</protein>
<name>A0A9W7L9L6_9STRA</name>
<keyword evidence="6 7" id="KW-0539">Nucleus</keyword>
<comment type="subcellular location">
    <subcellularLocation>
        <location evidence="1 7">Nucleus</location>
    </subcellularLocation>
</comment>
<dbReference type="OrthoDB" id="3881at2759"/>
<sequence length="403" mass="45763">MSRSALNKGAGARDMRAQQNASIIRAARESGEVRGAIPLIGNEETFNMNTMLAGNINQSQYFVKLCEKVHDWKTLVDEIYYKVEHVSPWAPGGNKLPSSCFCLLMRLFTMQCSEKQMHSMLNHLDSPYIRCVGFLFLRYATEPAKLWKWFKPYIYDTEEFSPTLSGKHNNHKITIGEFVRGLINDIDYYGTILPRLPVPIQRSMKVKCLQEKENFERSKRNAALVGTSFYVGAKIRALYEDEDNPMQWYDAVIEEVIDPEHDWEAPRYFVTFPEYGNQETVTLGEVELPEGRGGGGETTRGGQDLMQEVLRAERENVEAKGRNFAKAVMGLKAGLAQDQPGVSSKRGRSPSPERKVVVVGNKRIRSEEEGAAAAAAGKQKKEYTKEERMRIEEKKRKLAEQYG</sequence>
<evidence type="ECO:0000256" key="7">
    <source>
        <dbReference type="RuleBase" id="RU367025"/>
    </source>
</evidence>
<dbReference type="GO" id="GO:0005681">
    <property type="term" value="C:spliceosomal complex"/>
    <property type="evidence" value="ECO:0007669"/>
    <property type="project" value="UniProtKB-KW"/>
</dbReference>
<keyword evidence="3 7" id="KW-0507">mRNA processing</keyword>
<keyword evidence="5 7" id="KW-0508">mRNA splicing</keyword>
<evidence type="ECO:0000313" key="10">
    <source>
        <dbReference type="Proteomes" id="UP001165065"/>
    </source>
</evidence>
<dbReference type="Gene3D" id="2.30.30.140">
    <property type="match status" value="1"/>
</dbReference>
<dbReference type="Proteomes" id="UP001165065">
    <property type="component" value="Unassembled WGS sequence"/>
</dbReference>
<evidence type="ECO:0000256" key="8">
    <source>
        <dbReference type="SAM" id="MobiDB-lite"/>
    </source>
</evidence>
<dbReference type="EMBL" id="BRYA01000122">
    <property type="protein sequence ID" value="GMI40190.1"/>
    <property type="molecule type" value="Genomic_DNA"/>
</dbReference>
<feature type="region of interest" description="Disordered" evidence="8">
    <location>
        <begin position="336"/>
        <end position="403"/>
    </location>
</feature>
<comment type="caution">
    <text evidence="9">The sequence shown here is derived from an EMBL/GenBank/DDBJ whole genome shotgun (WGS) entry which is preliminary data.</text>
</comment>
<organism evidence="9 10">
    <name type="scientific">Triparma columacea</name>
    <dbReference type="NCBI Taxonomy" id="722753"/>
    <lineage>
        <taxon>Eukaryota</taxon>
        <taxon>Sar</taxon>
        <taxon>Stramenopiles</taxon>
        <taxon>Ochrophyta</taxon>
        <taxon>Bolidophyceae</taxon>
        <taxon>Parmales</taxon>
        <taxon>Triparmaceae</taxon>
        <taxon>Triparma</taxon>
    </lineage>
</organism>
<feature type="compositionally biased region" description="Basic and acidic residues" evidence="8">
    <location>
        <begin position="379"/>
        <end position="403"/>
    </location>
</feature>
<dbReference type="AlphaFoldDB" id="A0A9W7L9L6"/>
<gene>
    <name evidence="9" type="ORF">TrCOL_g2107</name>
</gene>
<comment type="function">
    <text evidence="7">Required for pre-mRNA splicing.</text>
</comment>
<evidence type="ECO:0000256" key="4">
    <source>
        <dbReference type="ARBA" id="ARBA00022728"/>
    </source>
</evidence>
<evidence type="ECO:0000313" key="9">
    <source>
        <dbReference type="EMBL" id="GMI40190.1"/>
    </source>
</evidence>
<dbReference type="Pfam" id="PF03371">
    <property type="entry name" value="PRP38"/>
    <property type="match status" value="1"/>
</dbReference>
<evidence type="ECO:0000256" key="2">
    <source>
        <dbReference type="ARBA" id="ARBA00006164"/>
    </source>
</evidence>
<dbReference type="PANTHER" id="PTHR23142">
    <property type="entry name" value="PRE-MRNA-SPLICING FACTOR 38A-RELATED"/>
    <property type="match status" value="1"/>
</dbReference>
<evidence type="ECO:0000256" key="5">
    <source>
        <dbReference type="ARBA" id="ARBA00023187"/>
    </source>
</evidence>
<dbReference type="InterPro" id="IPR005037">
    <property type="entry name" value="PRP38"/>
</dbReference>
<reference evidence="10" key="1">
    <citation type="journal article" date="2023" name="Commun. Biol.">
        <title>Genome analysis of Parmales, the sister group of diatoms, reveals the evolutionary specialization of diatoms from phago-mixotrophs to photoautotrophs.</title>
        <authorList>
            <person name="Ban H."/>
            <person name="Sato S."/>
            <person name="Yoshikawa S."/>
            <person name="Yamada K."/>
            <person name="Nakamura Y."/>
            <person name="Ichinomiya M."/>
            <person name="Sato N."/>
            <person name="Blanc-Mathieu R."/>
            <person name="Endo H."/>
            <person name="Kuwata A."/>
            <person name="Ogata H."/>
        </authorList>
    </citation>
    <scope>NUCLEOTIDE SEQUENCE [LARGE SCALE GENOMIC DNA]</scope>
</reference>
<keyword evidence="10" id="KW-1185">Reference proteome</keyword>
<evidence type="ECO:0000256" key="6">
    <source>
        <dbReference type="ARBA" id="ARBA00023242"/>
    </source>
</evidence>
<keyword evidence="4 7" id="KW-0747">Spliceosome</keyword>
<proteinExistence type="inferred from homology"/>
<evidence type="ECO:0000256" key="3">
    <source>
        <dbReference type="ARBA" id="ARBA00022664"/>
    </source>
</evidence>
<comment type="similarity">
    <text evidence="2 7">Belongs to the PRP38 family.</text>
</comment>